<comment type="caution">
    <text evidence="2">The sequence shown here is derived from an EMBL/GenBank/DDBJ whole genome shotgun (WGS) entry which is preliminary data.</text>
</comment>
<accession>A0A368C781</accession>
<reference evidence="2 3" key="1">
    <citation type="journal article" date="2018" name="Microbiome">
        <title>Fine metagenomic profile of the Mediterranean stratified and mixed water columns revealed by assembly and recruitment.</title>
        <authorList>
            <person name="Haro-Moreno J.M."/>
            <person name="Lopez-Perez M."/>
            <person name="De La Torre J.R."/>
            <person name="Picazo A."/>
            <person name="Camacho A."/>
            <person name="Rodriguez-Valera F."/>
        </authorList>
    </citation>
    <scope>NUCLEOTIDE SEQUENCE [LARGE SCALE GENOMIC DNA]</scope>
    <source>
        <strain evidence="2">MED-G78</strain>
    </source>
</reference>
<dbReference type="PANTHER" id="PTHR46732">
    <property type="entry name" value="ATP-DEPENDENT PROTEASE LA (LON) DOMAIN PROTEIN"/>
    <property type="match status" value="1"/>
</dbReference>
<evidence type="ECO:0000259" key="1">
    <source>
        <dbReference type="PROSITE" id="PS51787"/>
    </source>
</evidence>
<name>A0A368C781_9GAMM</name>
<gene>
    <name evidence="2" type="ORF">DBW92_01120</name>
</gene>
<dbReference type="AlphaFoldDB" id="A0A368C781"/>
<dbReference type="InterPro" id="IPR015947">
    <property type="entry name" value="PUA-like_sf"/>
</dbReference>
<evidence type="ECO:0000313" key="2">
    <source>
        <dbReference type="EMBL" id="RCL45351.1"/>
    </source>
</evidence>
<dbReference type="GO" id="GO:0006508">
    <property type="term" value="P:proteolysis"/>
    <property type="evidence" value="ECO:0007669"/>
    <property type="project" value="UniProtKB-KW"/>
</dbReference>
<dbReference type="EMBL" id="QOPI01000003">
    <property type="protein sequence ID" value="RCL45351.1"/>
    <property type="molecule type" value="Genomic_DNA"/>
</dbReference>
<dbReference type="InterPro" id="IPR003111">
    <property type="entry name" value="Lon_prtase_N"/>
</dbReference>
<dbReference type="PANTHER" id="PTHR46732:SF8">
    <property type="entry name" value="ATP-DEPENDENT PROTEASE LA (LON) DOMAIN PROTEIN"/>
    <property type="match status" value="1"/>
</dbReference>
<keyword evidence="2" id="KW-0645">Protease</keyword>
<dbReference type="Gene3D" id="2.30.130.40">
    <property type="entry name" value="LON domain-like"/>
    <property type="match status" value="1"/>
</dbReference>
<proteinExistence type="predicted"/>
<keyword evidence="2" id="KW-0378">Hydrolase</keyword>
<dbReference type="SMART" id="SM00464">
    <property type="entry name" value="LON"/>
    <property type="match status" value="1"/>
</dbReference>
<dbReference type="SUPFAM" id="SSF88697">
    <property type="entry name" value="PUA domain-like"/>
    <property type="match status" value="1"/>
</dbReference>
<evidence type="ECO:0000313" key="3">
    <source>
        <dbReference type="Proteomes" id="UP000252915"/>
    </source>
</evidence>
<organism evidence="2 3">
    <name type="scientific">SAR86 cluster bacterium</name>
    <dbReference type="NCBI Taxonomy" id="2030880"/>
    <lineage>
        <taxon>Bacteria</taxon>
        <taxon>Pseudomonadati</taxon>
        <taxon>Pseudomonadota</taxon>
        <taxon>Gammaproteobacteria</taxon>
        <taxon>SAR86 cluster</taxon>
    </lineage>
</organism>
<sequence>MNTSNNKKIPVFPLGLVVLPGTIQSLQIFEPRYIDMVKSCMKDTSGFVITLQSKSEGDIEYGLIKQGTYVEIIDFNNNSNGLLGITVKAINKVEIKDIFQQKDMLHLATIKPLTDPLVDDQALIAKHPELLNILIQLKDHPRIKILPLDIDLTSADSVAYHLGGLIPLNSKEKQTILEAFDASQRMNILSRLINKLSEK</sequence>
<dbReference type="PROSITE" id="PS51787">
    <property type="entry name" value="LON_N"/>
    <property type="match status" value="1"/>
</dbReference>
<protein>
    <submittedName>
        <fullName evidence="2">ATP-dependent protease La (LON) domain protein</fullName>
    </submittedName>
</protein>
<dbReference type="GO" id="GO:0008233">
    <property type="term" value="F:peptidase activity"/>
    <property type="evidence" value="ECO:0007669"/>
    <property type="project" value="UniProtKB-KW"/>
</dbReference>
<dbReference type="InterPro" id="IPR046336">
    <property type="entry name" value="Lon_prtase_N_sf"/>
</dbReference>
<feature type="domain" description="Lon N-terminal" evidence="1">
    <location>
        <begin position="9"/>
        <end position="197"/>
    </location>
</feature>
<dbReference type="Proteomes" id="UP000252915">
    <property type="component" value="Unassembled WGS sequence"/>
</dbReference>
<dbReference type="Pfam" id="PF02190">
    <property type="entry name" value="LON_substr_bdg"/>
    <property type="match status" value="1"/>
</dbReference>